<keyword evidence="2" id="KW-1133">Transmembrane helix</keyword>
<name>A0A834JQL0_VESVU</name>
<sequence length="105" mass="12339">MKKRGNNNNNNNNDGKGTKNRQNEDKSKNDDMDKDKKNVVGRLIEDEESTNQGFGEWLRSNDGVEMMRLFVIANSLLLFVTMAWPNMKESFYIIRDYFMGEEEDY</sequence>
<evidence type="ECO:0000313" key="3">
    <source>
        <dbReference type="EMBL" id="KAF7392736.1"/>
    </source>
</evidence>
<feature type="compositionally biased region" description="Basic and acidic residues" evidence="1">
    <location>
        <begin position="21"/>
        <end position="38"/>
    </location>
</feature>
<organism evidence="3 4">
    <name type="scientific">Vespula vulgaris</name>
    <name type="common">Yellow jacket</name>
    <name type="synonym">Wasp</name>
    <dbReference type="NCBI Taxonomy" id="7454"/>
    <lineage>
        <taxon>Eukaryota</taxon>
        <taxon>Metazoa</taxon>
        <taxon>Ecdysozoa</taxon>
        <taxon>Arthropoda</taxon>
        <taxon>Hexapoda</taxon>
        <taxon>Insecta</taxon>
        <taxon>Pterygota</taxon>
        <taxon>Neoptera</taxon>
        <taxon>Endopterygota</taxon>
        <taxon>Hymenoptera</taxon>
        <taxon>Apocrita</taxon>
        <taxon>Aculeata</taxon>
        <taxon>Vespoidea</taxon>
        <taxon>Vespidae</taxon>
        <taxon>Vespinae</taxon>
        <taxon>Vespula</taxon>
    </lineage>
</organism>
<comment type="caution">
    <text evidence="3">The sequence shown here is derived from an EMBL/GenBank/DDBJ whole genome shotgun (WGS) entry which is preliminary data.</text>
</comment>
<feature type="region of interest" description="Disordered" evidence="1">
    <location>
        <begin position="1"/>
        <end position="45"/>
    </location>
</feature>
<dbReference type="Proteomes" id="UP000614350">
    <property type="component" value="Unassembled WGS sequence"/>
</dbReference>
<proteinExistence type="predicted"/>
<protein>
    <submittedName>
        <fullName evidence="3">Uncharacterized protein</fullName>
    </submittedName>
</protein>
<evidence type="ECO:0000256" key="1">
    <source>
        <dbReference type="SAM" id="MobiDB-lite"/>
    </source>
</evidence>
<dbReference type="AlphaFoldDB" id="A0A834JQL0"/>
<reference evidence="3" key="1">
    <citation type="journal article" date="2020" name="G3 (Bethesda)">
        <title>High-Quality Assemblies for Three Invasive Social Wasps from the &lt;i&gt;Vespula&lt;/i&gt; Genus.</title>
        <authorList>
            <person name="Harrop T.W.R."/>
            <person name="Guhlin J."/>
            <person name="McLaughlin G.M."/>
            <person name="Permina E."/>
            <person name="Stockwell P."/>
            <person name="Gilligan J."/>
            <person name="Le Lec M.F."/>
            <person name="Gruber M.A.M."/>
            <person name="Quinn O."/>
            <person name="Lovegrove M."/>
            <person name="Duncan E.J."/>
            <person name="Remnant E.J."/>
            <person name="Van Eeckhoven J."/>
            <person name="Graham B."/>
            <person name="Knapp R.A."/>
            <person name="Langford K.W."/>
            <person name="Kronenberg Z."/>
            <person name="Press M.O."/>
            <person name="Eacker S.M."/>
            <person name="Wilson-Rankin E.E."/>
            <person name="Purcell J."/>
            <person name="Lester P.J."/>
            <person name="Dearden P.K."/>
        </authorList>
    </citation>
    <scope>NUCLEOTIDE SEQUENCE</scope>
    <source>
        <strain evidence="3">Marl-1</strain>
    </source>
</reference>
<keyword evidence="2" id="KW-0472">Membrane</keyword>
<feature type="compositionally biased region" description="Low complexity" evidence="1">
    <location>
        <begin position="1"/>
        <end position="13"/>
    </location>
</feature>
<evidence type="ECO:0000256" key="2">
    <source>
        <dbReference type="SAM" id="Phobius"/>
    </source>
</evidence>
<feature type="transmembrane region" description="Helical" evidence="2">
    <location>
        <begin position="66"/>
        <end position="85"/>
    </location>
</feature>
<accession>A0A834JQL0</accession>
<gene>
    <name evidence="3" type="ORF">HZH66_008569</name>
</gene>
<dbReference type="EMBL" id="JACSEA010000009">
    <property type="protein sequence ID" value="KAF7392736.1"/>
    <property type="molecule type" value="Genomic_DNA"/>
</dbReference>
<keyword evidence="2" id="KW-0812">Transmembrane</keyword>
<evidence type="ECO:0000313" key="4">
    <source>
        <dbReference type="Proteomes" id="UP000614350"/>
    </source>
</evidence>
<keyword evidence="4" id="KW-1185">Reference proteome</keyword>